<keyword evidence="2" id="KW-0238">DNA-binding</keyword>
<evidence type="ECO:0000256" key="1">
    <source>
        <dbReference type="ARBA" id="ARBA00023015"/>
    </source>
</evidence>
<evidence type="ECO:0000256" key="3">
    <source>
        <dbReference type="ARBA" id="ARBA00023163"/>
    </source>
</evidence>
<dbReference type="PRINTS" id="PR00032">
    <property type="entry name" value="HTHARAC"/>
</dbReference>
<dbReference type="Gene3D" id="1.10.10.60">
    <property type="entry name" value="Homeodomain-like"/>
    <property type="match status" value="1"/>
</dbReference>
<dbReference type="SMART" id="SM00342">
    <property type="entry name" value="HTH_ARAC"/>
    <property type="match status" value="1"/>
</dbReference>
<comment type="caution">
    <text evidence="5">The sequence shown here is derived from an EMBL/GenBank/DDBJ whole genome shotgun (WGS) entry which is preliminary data.</text>
</comment>
<dbReference type="EMBL" id="JAMWYS010000027">
    <property type="protein sequence ID" value="MCO4292680.1"/>
    <property type="molecule type" value="Genomic_DNA"/>
</dbReference>
<dbReference type="InterPro" id="IPR003313">
    <property type="entry name" value="AraC-bd"/>
</dbReference>
<feature type="domain" description="HTH araC/xylS-type" evidence="4">
    <location>
        <begin position="191"/>
        <end position="289"/>
    </location>
</feature>
<sequence length="291" mass="33588">MSTRIPTYSICNFFGIENCTKDFMACSLSTFLNHHATLVMPHRHSFYQLMYVSAGSGKYTVDFKTYDAQPGQLFFLSPGQIHSWNFNADADGFIINFDESFFTAVCYNPYFLNEFPFFNSMTQRSTTMAKEEIKPTILSLFAHIKQEHESDGDFKNDYLRALLLQLLVVLARACQPEKQTEATKYNYTLLRNFEKLIEGHFKSKKLPKEYAELLFITPNHLNAVVASVTGKSSGEIIRDRILLEAKRMLVNSGQTISEIAWDLNFEDNAYFSRFFKKYTGVSPDEFRKQQS</sequence>
<evidence type="ECO:0000256" key="2">
    <source>
        <dbReference type="ARBA" id="ARBA00023125"/>
    </source>
</evidence>
<dbReference type="InterPro" id="IPR037923">
    <property type="entry name" value="HTH-like"/>
</dbReference>
<dbReference type="AlphaFoldDB" id="A0A9X2F1X2"/>
<keyword evidence="3" id="KW-0804">Transcription</keyword>
<dbReference type="InterPro" id="IPR018060">
    <property type="entry name" value="HTH_AraC"/>
</dbReference>
<evidence type="ECO:0000313" key="6">
    <source>
        <dbReference type="Proteomes" id="UP001155182"/>
    </source>
</evidence>
<accession>A0A9X2F1X2</accession>
<gene>
    <name evidence="5" type="ORF">NF867_07390</name>
</gene>
<organism evidence="5 6">
    <name type="scientific">Solitalea agri</name>
    <dbReference type="NCBI Taxonomy" id="2953739"/>
    <lineage>
        <taxon>Bacteria</taxon>
        <taxon>Pseudomonadati</taxon>
        <taxon>Bacteroidota</taxon>
        <taxon>Sphingobacteriia</taxon>
        <taxon>Sphingobacteriales</taxon>
        <taxon>Sphingobacteriaceae</taxon>
        <taxon>Solitalea</taxon>
    </lineage>
</organism>
<dbReference type="RefSeq" id="WP_252587173.1">
    <property type="nucleotide sequence ID" value="NZ_JAMWYS010000027.1"/>
</dbReference>
<proteinExistence type="predicted"/>
<keyword evidence="6" id="KW-1185">Reference proteome</keyword>
<dbReference type="Gene3D" id="2.60.120.10">
    <property type="entry name" value="Jelly Rolls"/>
    <property type="match status" value="1"/>
</dbReference>
<dbReference type="Pfam" id="PF12833">
    <property type="entry name" value="HTH_18"/>
    <property type="match status" value="1"/>
</dbReference>
<keyword evidence="1" id="KW-0805">Transcription regulation</keyword>
<dbReference type="PROSITE" id="PS01124">
    <property type="entry name" value="HTH_ARAC_FAMILY_2"/>
    <property type="match status" value="1"/>
</dbReference>
<dbReference type="Proteomes" id="UP001155182">
    <property type="component" value="Unassembled WGS sequence"/>
</dbReference>
<dbReference type="SUPFAM" id="SSF46689">
    <property type="entry name" value="Homeodomain-like"/>
    <property type="match status" value="1"/>
</dbReference>
<reference evidence="5" key="1">
    <citation type="submission" date="2022-06" db="EMBL/GenBank/DDBJ databases">
        <title>Solitalea sp. MAHUQ-68 isolated from rhizospheric soil.</title>
        <authorList>
            <person name="Huq M.A."/>
        </authorList>
    </citation>
    <scope>NUCLEOTIDE SEQUENCE</scope>
    <source>
        <strain evidence="5">MAHUQ-68</strain>
    </source>
</reference>
<protein>
    <submittedName>
        <fullName evidence="5">AraC family transcriptional regulator</fullName>
    </submittedName>
</protein>
<evidence type="ECO:0000313" key="5">
    <source>
        <dbReference type="EMBL" id="MCO4292680.1"/>
    </source>
</evidence>
<dbReference type="Pfam" id="PF02311">
    <property type="entry name" value="AraC_binding"/>
    <property type="match status" value="1"/>
</dbReference>
<dbReference type="GO" id="GO:0043565">
    <property type="term" value="F:sequence-specific DNA binding"/>
    <property type="evidence" value="ECO:0007669"/>
    <property type="project" value="InterPro"/>
</dbReference>
<evidence type="ECO:0000259" key="4">
    <source>
        <dbReference type="PROSITE" id="PS01124"/>
    </source>
</evidence>
<dbReference type="SUPFAM" id="SSF51215">
    <property type="entry name" value="Regulatory protein AraC"/>
    <property type="match status" value="1"/>
</dbReference>
<dbReference type="InterPro" id="IPR014710">
    <property type="entry name" value="RmlC-like_jellyroll"/>
</dbReference>
<name>A0A9X2F1X2_9SPHI</name>
<dbReference type="GO" id="GO:0003700">
    <property type="term" value="F:DNA-binding transcription factor activity"/>
    <property type="evidence" value="ECO:0007669"/>
    <property type="project" value="InterPro"/>
</dbReference>
<dbReference type="PANTHER" id="PTHR43280">
    <property type="entry name" value="ARAC-FAMILY TRANSCRIPTIONAL REGULATOR"/>
    <property type="match status" value="1"/>
</dbReference>
<dbReference type="InterPro" id="IPR020449">
    <property type="entry name" value="Tscrpt_reg_AraC-type_HTH"/>
</dbReference>
<dbReference type="PANTHER" id="PTHR43280:SF32">
    <property type="entry name" value="TRANSCRIPTIONAL REGULATORY PROTEIN"/>
    <property type="match status" value="1"/>
</dbReference>
<dbReference type="InterPro" id="IPR009057">
    <property type="entry name" value="Homeodomain-like_sf"/>
</dbReference>